<reference evidence="1" key="1">
    <citation type="submission" date="2023-12" db="EMBL/GenBank/DDBJ databases">
        <title>Genome assembly of Anisodus tanguticus.</title>
        <authorList>
            <person name="Wang Y.-J."/>
        </authorList>
    </citation>
    <scope>NUCLEOTIDE SEQUENCE</scope>
    <source>
        <strain evidence="1">KB-2021</strain>
        <tissue evidence="1">Leaf</tissue>
    </source>
</reference>
<gene>
    <name evidence="1" type="ORF">RND71_028320</name>
</gene>
<accession>A0AAE1RLA0</accession>
<name>A0AAE1RLA0_9SOLA</name>
<evidence type="ECO:0000313" key="1">
    <source>
        <dbReference type="EMBL" id="KAK4352802.1"/>
    </source>
</evidence>
<dbReference type="AlphaFoldDB" id="A0AAE1RLA0"/>
<dbReference type="EMBL" id="JAVYJV010000015">
    <property type="protein sequence ID" value="KAK4352802.1"/>
    <property type="molecule type" value="Genomic_DNA"/>
</dbReference>
<keyword evidence="2" id="KW-1185">Reference proteome</keyword>
<protein>
    <submittedName>
        <fullName evidence="1">Uncharacterized protein</fullName>
    </submittedName>
</protein>
<dbReference type="Proteomes" id="UP001291623">
    <property type="component" value="Unassembled WGS sequence"/>
</dbReference>
<proteinExistence type="predicted"/>
<sequence length="89" mass="10362">MAQKCDNRPKYCDKRRDVARNQFHITALYISLTIKKPSDDIFNRTTASGGSWIQQDKGKHILDEDENLVIGNKRRLNYKHKKDSSLNGR</sequence>
<comment type="caution">
    <text evidence="1">The sequence shown here is derived from an EMBL/GenBank/DDBJ whole genome shotgun (WGS) entry which is preliminary data.</text>
</comment>
<organism evidence="1 2">
    <name type="scientific">Anisodus tanguticus</name>
    <dbReference type="NCBI Taxonomy" id="243964"/>
    <lineage>
        <taxon>Eukaryota</taxon>
        <taxon>Viridiplantae</taxon>
        <taxon>Streptophyta</taxon>
        <taxon>Embryophyta</taxon>
        <taxon>Tracheophyta</taxon>
        <taxon>Spermatophyta</taxon>
        <taxon>Magnoliopsida</taxon>
        <taxon>eudicotyledons</taxon>
        <taxon>Gunneridae</taxon>
        <taxon>Pentapetalae</taxon>
        <taxon>asterids</taxon>
        <taxon>lamiids</taxon>
        <taxon>Solanales</taxon>
        <taxon>Solanaceae</taxon>
        <taxon>Solanoideae</taxon>
        <taxon>Hyoscyameae</taxon>
        <taxon>Anisodus</taxon>
    </lineage>
</organism>
<evidence type="ECO:0000313" key="2">
    <source>
        <dbReference type="Proteomes" id="UP001291623"/>
    </source>
</evidence>